<organism evidence="7 8">
    <name type="scientific">Halogranum amylolyticum</name>
    <dbReference type="NCBI Taxonomy" id="660520"/>
    <lineage>
        <taxon>Archaea</taxon>
        <taxon>Methanobacteriati</taxon>
        <taxon>Methanobacteriota</taxon>
        <taxon>Stenosarchaea group</taxon>
        <taxon>Halobacteria</taxon>
        <taxon>Halobacteriales</taxon>
        <taxon>Haloferacaceae</taxon>
    </lineage>
</organism>
<protein>
    <submittedName>
        <fullName evidence="7">Aldehyde dehydrogenase (NAD+)</fullName>
    </submittedName>
</protein>
<evidence type="ECO:0000256" key="2">
    <source>
        <dbReference type="ARBA" id="ARBA00011881"/>
    </source>
</evidence>
<gene>
    <name evidence="7" type="ORF">SAMN04487948_11836</name>
</gene>
<evidence type="ECO:0000259" key="6">
    <source>
        <dbReference type="Pfam" id="PF00171"/>
    </source>
</evidence>
<proteinExistence type="inferred from homology"/>
<dbReference type="GO" id="GO:0016620">
    <property type="term" value="F:oxidoreductase activity, acting on the aldehyde or oxo group of donors, NAD or NADP as acceptor"/>
    <property type="evidence" value="ECO:0007669"/>
    <property type="project" value="InterPro"/>
</dbReference>
<comment type="subunit">
    <text evidence="2">Homotetramer.</text>
</comment>
<evidence type="ECO:0000313" key="8">
    <source>
        <dbReference type="Proteomes" id="UP000199126"/>
    </source>
</evidence>
<evidence type="ECO:0000256" key="1">
    <source>
        <dbReference type="ARBA" id="ARBA00009986"/>
    </source>
</evidence>
<dbReference type="InterPro" id="IPR016161">
    <property type="entry name" value="Ald_DH/histidinol_DH"/>
</dbReference>
<keyword evidence="8" id="KW-1185">Reference proteome</keyword>
<dbReference type="InterPro" id="IPR016163">
    <property type="entry name" value="Ald_DH_C"/>
</dbReference>
<evidence type="ECO:0000256" key="3">
    <source>
        <dbReference type="ARBA" id="ARBA00023002"/>
    </source>
</evidence>
<dbReference type="Gene3D" id="3.40.605.10">
    <property type="entry name" value="Aldehyde Dehydrogenase, Chain A, domain 1"/>
    <property type="match status" value="1"/>
</dbReference>
<dbReference type="SUPFAM" id="SSF53720">
    <property type="entry name" value="ALDH-like"/>
    <property type="match status" value="1"/>
</dbReference>
<dbReference type="AlphaFoldDB" id="A0A1H8VNZ0"/>
<dbReference type="InterPro" id="IPR029510">
    <property type="entry name" value="Ald_DH_CS_GLU"/>
</dbReference>
<dbReference type="PROSITE" id="PS00687">
    <property type="entry name" value="ALDEHYDE_DEHYDR_GLU"/>
    <property type="match status" value="1"/>
</dbReference>
<feature type="active site" evidence="4">
    <location>
        <position position="286"/>
    </location>
</feature>
<dbReference type="Gene3D" id="3.40.309.10">
    <property type="entry name" value="Aldehyde Dehydrogenase, Chain A, domain 2"/>
    <property type="match status" value="1"/>
</dbReference>
<dbReference type="InterPro" id="IPR015590">
    <property type="entry name" value="Aldehyde_DH_dom"/>
</dbReference>
<dbReference type="InterPro" id="IPR016162">
    <property type="entry name" value="Ald_DH_N"/>
</dbReference>
<comment type="similarity">
    <text evidence="1 5">Belongs to the aldehyde dehydrogenase family.</text>
</comment>
<keyword evidence="3 5" id="KW-0560">Oxidoreductase</keyword>
<dbReference type="FunFam" id="3.40.309.10:FF:000012">
    <property type="entry name" value="Betaine aldehyde dehydrogenase"/>
    <property type="match status" value="1"/>
</dbReference>
<feature type="domain" description="Aldehyde dehydrogenase" evidence="6">
    <location>
        <begin position="56"/>
        <end position="513"/>
    </location>
</feature>
<name>A0A1H8VNZ0_9EURY</name>
<evidence type="ECO:0000256" key="4">
    <source>
        <dbReference type="PROSITE-ProRule" id="PRU10007"/>
    </source>
</evidence>
<dbReference type="FunFam" id="3.40.605.10:FF:000007">
    <property type="entry name" value="NAD/NADP-dependent betaine aldehyde dehydrogenase"/>
    <property type="match status" value="1"/>
</dbReference>
<evidence type="ECO:0000313" key="7">
    <source>
        <dbReference type="EMBL" id="SEP16993.1"/>
    </source>
</evidence>
<dbReference type="PANTHER" id="PTHR11699">
    <property type="entry name" value="ALDEHYDE DEHYDROGENASE-RELATED"/>
    <property type="match status" value="1"/>
</dbReference>
<accession>A0A1H8VNZ0</accession>
<sequence>MVLPPKNLRTFVSNVLSLMVAQTFSGSIREAHAAARAEVNEISDWDAWIDGRGYSSDEQLETTDPVVGEPITTIPRCDARDVDRAVDAAWEAYETQWAETTPRDRSKLLFEWTEKLRDHVDELALLECVDTGKPRSQARGEVEGAIDTIEYYASICRAEDGRQITTGDDLHLYTRKEPYGVVGQILPWNFPIWAAAWKLGPALAAGNAAVLKPSADCPLTAIRIAELSEGVFPDGVLNIATGTGSEVGAAITDHEDVRKLSFTGSVSVGTNVMKAAADNVTPVTLELGGKSPFLVFPDADLGRAVNAVADGIFYSTGEICDAFSRALVHEEIRDEFVDRFVDAAESYVLGDPLDEETTMGPLTSEAQYETVTDYIELGKEESATLLTGGDPPENEELRDGWFIEPTVFGDVENDMRIAQEEIFGPVQTINTFSDYDEAIKLANDTQFGLAAGVATERTSIAHNAAADLNAGLVYVNEYGPILPEAPYGGFKASGIGKDLGTEVLEHYQRTKSVYVNLSEPTL</sequence>
<reference evidence="8" key="1">
    <citation type="submission" date="2016-10" db="EMBL/GenBank/DDBJ databases">
        <authorList>
            <person name="Varghese N."/>
            <person name="Submissions S."/>
        </authorList>
    </citation>
    <scope>NUCLEOTIDE SEQUENCE [LARGE SCALE GENOMIC DNA]</scope>
    <source>
        <strain evidence="8">CGMCC 1.10121</strain>
    </source>
</reference>
<evidence type="ECO:0000256" key="5">
    <source>
        <dbReference type="RuleBase" id="RU003345"/>
    </source>
</evidence>
<dbReference type="Proteomes" id="UP000199126">
    <property type="component" value="Unassembled WGS sequence"/>
</dbReference>
<dbReference type="EMBL" id="FODV01000018">
    <property type="protein sequence ID" value="SEP16993.1"/>
    <property type="molecule type" value="Genomic_DNA"/>
</dbReference>
<dbReference type="Pfam" id="PF00171">
    <property type="entry name" value="Aldedh"/>
    <property type="match status" value="1"/>
</dbReference>